<comment type="caution">
    <text evidence="3">The sequence shown here is derived from an EMBL/GenBank/DDBJ whole genome shotgun (WGS) entry which is preliminary data.</text>
</comment>
<evidence type="ECO:0000256" key="2">
    <source>
        <dbReference type="ARBA" id="ARBA00049106"/>
    </source>
</evidence>
<name>A0ABQ2K8K6_9NOCA</name>
<evidence type="ECO:0000256" key="1">
    <source>
        <dbReference type="ARBA" id="ARBA00008710"/>
    </source>
</evidence>
<dbReference type="NCBIfam" id="TIGR00026">
    <property type="entry name" value="hi_GC_TIGR00026"/>
    <property type="match status" value="1"/>
</dbReference>
<proteinExistence type="inferred from homology"/>
<gene>
    <name evidence="3" type="ORF">GCM10011610_12120</name>
</gene>
<dbReference type="EMBL" id="BMNE01000001">
    <property type="protein sequence ID" value="GGN71629.1"/>
    <property type="molecule type" value="Genomic_DNA"/>
</dbReference>
<dbReference type="Pfam" id="PF04075">
    <property type="entry name" value="F420H2_quin_red"/>
    <property type="match status" value="1"/>
</dbReference>
<sequence>MTTNQPSGKTKSSHGGFSRWMQHRMNARMNRKIRNGNGTFMGMDVLILNTVGRRSGEPRQTPISWFADGDGSWLLVASGGKNGHPDWHLNLMGHPEQASIELPGEAPQPVAPRVLTGEERARAWESITTAQPRYGKYQAKSEHEYAVVRLSPR</sequence>
<dbReference type="PANTHER" id="PTHR39428">
    <property type="entry name" value="F420H(2)-DEPENDENT QUINONE REDUCTASE RV1261C"/>
    <property type="match status" value="1"/>
</dbReference>
<protein>
    <submittedName>
        <fullName evidence="3">Nitroreductase</fullName>
    </submittedName>
</protein>
<keyword evidence="4" id="KW-1185">Reference proteome</keyword>
<reference evidence="4" key="1">
    <citation type="journal article" date="2019" name="Int. J. Syst. Evol. Microbiol.">
        <title>The Global Catalogue of Microorganisms (GCM) 10K type strain sequencing project: providing services to taxonomists for standard genome sequencing and annotation.</title>
        <authorList>
            <consortium name="The Broad Institute Genomics Platform"/>
            <consortium name="The Broad Institute Genome Sequencing Center for Infectious Disease"/>
            <person name="Wu L."/>
            <person name="Ma J."/>
        </authorList>
    </citation>
    <scope>NUCLEOTIDE SEQUENCE [LARGE SCALE GENOMIC DNA]</scope>
    <source>
        <strain evidence="4">CGMCC 4.7329</strain>
    </source>
</reference>
<evidence type="ECO:0000313" key="4">
    <source>
        <dbReference type="Proteomes" id="UP000658127"/>
    </source>
</evidence>
<comment type="similarity">
    <text evidence="1">Belongs to the F420H(2)-dependent quinone reductase family.</text>
</comment>
<evidence type="ECO:0000313" key="3">
    <source>
        <dbReference type="EMBL" id="GGN71629.1"/>
    </source>
</evidence>
<comment type="catalytic activity">
    <reaction evidence="2">
        <text>oxidized coenzyme F420-(gamma-L-Glu)(n) + a quinol + H(+) = reduced coenzyme F420-(gamma-L-Glu)(n) + a quinone</text>
        <dbReference type="Rhea" id="RHEA:39663"/>
        <dbReference type="Rhea" id="RHEA-COMP:12939"/>
        <dbReference type="Rhea" id="RHEA-COMP:14378"/>
        <dbReference type="ChEBI" id="CHEBI:15378"/>
        <dbReference type="ChEBI" id="CHEBI:24646"/>
        <dbReference type="ChEBI" id="CHEBI:132124"/>
        <dbReference type="ChEBI" id="CHEBI:133980"/>
        <dbReference type="ChEBI" id="CHEBI:139511"/>
    </reaction>
</comment>
<accession>A0ABQ2K8K6</accession>
<dbReference type="RefSeq" id="WP_189024542.1">
    <property type="nucleotide sequence ID" value="NZ_BMNE01000001.1"/>
</dbReference>
<dbReference type="Proteomes" id="UP000658127">
    <property type="component" value="Unassembled WGS sequence"/>
</dbReference>
<dbReference type="InterPro" id="IPR012349">
    <property type="entry name" value="Split_barrel_FMN-bd"/>
</dbReference>
<dbReference type="PANTHER" id="PTHR39428:SF3">
    <property type="entry name" value="DEAZAFLAVIN-DEPENDENT NITROREDUCTASE"/>
    <property type="match status" value="1"/>
</dbReference>
<dbReference type="InterPro" id="IPR004378">
    <property type="entry name" value="F420H2_quin_Rdtase"/>
</dbReference>
<dbReference type="Gene3D" id="2.30.110.10">
    <property type="entry name" value="Electron Transport, Fmn-binding Protein, Chain A"/>
    <property type="match status" value="1"/>
</dbReference>
<organism evidence="3 4">
    <name type="scientific">Nocardia rhizosphaerihabitans</name>
    <dbReference type="NCBI Taxonomy" id="1691570"/>
    <lineage>
        <taxon>Bacteria</taxon>
        <taxon>Bacillati</taxon>
        <taxon>Actinomycetota</taxon>
        <taxon>Actinomycetes</taxon>
        <taxon>Mycobacteriales</taxon>
        <taxon>Nocardiaceae</taxon>
        <taxon>Nocardia</taxon>
    </lineage>
</organism>